<protein>
    <submittedName>
        <fullName evidence="2">Zinc finger protein 805-like isoform X3</fullName>
    </submittedName>
</protein>
<proteinExistence type="predicted"/>
<dbReference type="Proteomes" id="UP000694863">
    <property type="component" value="Unplaced"/>
</dbReference>
<evidence type="ECO:0000313" key="1">
    <source>
        <dbReference type="Proteomes" id="UP000694863"/>
    </source>
</evidence>
<evidence type="ECO:0000313" key="2">
    <source>
        <dbReference type="RefSeq" id="XP_045148250.1"/>
    </source>
</evidence>
<sequence length="220" mass="25198">MAAEPREQEQESVTFEDVAVTFTQKEWGQLDLAQRTLYQEVMLETRGLLASLGCPVPRPEPMDELELRQAVGTMKNDLAQSTCPGENEKDDTTIPITCELALSDEVLPQEKLKQGAPGNFRSERTIDQKGPWCMQEENVNPRIDLQKEMLPRNMSPERDGVWTDENIHSWTVQKRILPGDTLFVHDAGQVVFLTSPKNSAYYQKDWQFIPTQTCCRRQAW</sequence>
<dbReference type="RefSeq" id="XP_045148250.1">
    <property type="nucleotide sequence ID" value="XM_045292315.1"/>
</dbReference>
<organism evidence="1 2">
    <name type="scientific">Echinops telfairi</name>
    <name type="common">Lesser hedgehog tenrec</name>
    <dbReference type="NCBI Taxonomy" id="9371"/>
    <lineage>
        <taxon>Eukaryota</taxon>
        <taxon>Metazoa</taxon>
        <taxon>Chordata</taxon>
        <taxon>Craniata</taxon>
        <taxon>Vertebrata</taxon>
        <taxon>Euteleostomi</taxon>
        <taxon>Mammalia</taxon>
        <taxon>Eutheria</taxon>
        <taxon>Afrotheria</taxon>
        <taxon>Tenrecidae</taxon>
        <taxon>Tenrecinae</taxon>
        <taxon>Echinops</taxon>
    </lineage>
</organism>
<gene>
    <name evidence="2" type="primary">LOC105979782</name>
</gene>
<name>A0AC55D925_ECHTE</name>
<reference evidence="2" key="1">
    <citation type="submission" date="2025-08" db="UniProtKB">
        <authorList>
            <consortium name="RefSeq"/>
        </authorList>
    </citation>
    <scope>IDENTIFICATION</scope>
</reference>
<accession>A0AC55D925</accession>
<keyword evidence="1" id="KW-1185">Reference proteome</keyword>